<dbReference type="GeneID" id="80863790"/>
<accession>A0A9W9EEK0</accession>
<dbReference type="AlphaFoldDB" id="A0A9W9EEK0"/>
<evidence type="ECO:0000313" key="3">
    <source>
        <dbReference type="Proteomes" id="UP001140511"/>
    </source>
</evidence>
<dbReference type="Proteomes" id="UP001140511">
    <property type="component" value="Unassembled WGS sequence"/>
</dbReference>
<feature type="region of interest" description="Disordered" evidence="1">
    <location>
        <begin position="68"/>
        <end position="96"/>
    </location>
</feature>
<evidence type="ECO:0000256" key="1">
    <source>
        <dbReference type="SAM" id="MobiDB-lite"/>
    </source>
</evidence>
<feature type="compositionally biased region" description="Low complexity" evidence="1">
    <location>
        <begin position="78"/>
        <end position="89"/>
    </location>
</feature>
<name>A0A9W9EEK0_9HYPO</name>
<dbReference type="RefSeq" id="XP_056034418.1">
    <property type="nucleotide sequence ID" value="XM_056169102.1"/>
</dbReference>
<dbReference type="EMBL" id="JAOPEN010000001">
    <property type="protein sequence ID" value="KAJ4865362.1"/>
    <property type="molecule type" value="Genomic_DNA"/>
</dbReference>
<gene>
    <name evidence="2" type="ORF">T069G_01892</name>
</gene>
<keyword evidence="3" id="KW-1185">Reference proteome</keyword>
<sequence>MTPWLHRQLDRFDLWAAHNGIIAWHLRERPELVDMILQLLALLHDYLSAICTLADPIAGRATAAVEDASLQNQPPSPHASSSISSSECSFGQAPETSSVVADPIDTMRERVEQVLSELFRVSATIHSAEMIYRYTKVAKFVEKVKRGMMTLLATCWIASSNYWPKIGTTKPLSGNPRSVIQMMNQIWKQGKRETKNFFK</sequence>
<reference evidence="2" key="1">
    <citation type="submission" date="2022-09" db="EMBL/GenBank/DDBJ databases">
        <title>Chromosome-level assembly of Trichoderma breve T069, a fungus used in development of biopesticide product.</title>
        <authorList>
            <person name="Lin R."/>
            <person name="Liu T."/>
        </authorList>
    </citation>
    <scope>NUCLEOTIDE SEQUENCE</scope>
    <source>
        <strain evidence="2">T069</strain>
    </source>
</reference>
<comment type="caution">
    <text evidence="2">The sequence shown here is derived from an EMBL/GenBank/DDBJ whole genome shotgun (WGS) entry which is preliminary data.</text>
</comment>
<organism evidence="2 3">
    <name type="scientific">Trichoderma breve</name>
    <dbReference type="NCBI Taxonomy" id="2034170"/>
    <lineage>
        <taxon>Eukaryota</taxon>
        <taxon>Fungi</taxon>
        <taxon>Dikarya</taxon>
        <taxon>Ascomycota</taxon>
        <taxon>Pezizomycotina</taxon>
        <taxon>Sordariomycetes</taxon>
        <taxon>Hypocreomycetidae</taxon>
        <taxon>Hypocreales</taxon>
        <taxon>Hypocreaceae</taxon>
        <taxon>Trichoderma</taxon>
    </lineage>
</organism>
<proteinExistence type="predicted"/>
<protein>
    <submittedName>
        <fullName evidence="2">Uncharacterized protein</fullName>
    </submittedName>
</protein>
<evidence type="ECO:0000313" key="2">
    <source>
        <dbReference type="EMBL" id="KAJ4865362.1"/>
    </source>
</evidence>